<feature type="binding site" evidence="10">
    <location>
        <position position="214"/>
    </location>
    <ligand>
        <name>substrate</name>
    </ligand>
</feature>
<comment type="function">
    <text evidence="10">Component of the microsomal membrane bound fatty acid elongation system, which produces the 26-carbon very long-chain fatty acids (VLCFA) from palmitate. Catalyzes the reduction of the 3-ketoacyl-CoA intermediate that is formed in each cycle of fatty acid elongation. VLCFAs serve as precursors for ceramide and sphingolipids.</text>
</comment>
<comment type="similarity">
    <text evidence="10 11">Belongs to the short-chain dehydrogenases/reductases (SDR) family.</text>
</comment>
<gene>
    <name evidence="13" type="ORF">FIBRA_01896</name>
</gene>
<dbReference type="GO" id="GO:0045703">
    <property type="term" value="F:ketoreductase activity"/>
    <property type="evidence" value="ECO:0007669"/>
    <property type="project" value="UniProtKB-UniRule"/>
</dbReference>
<protein>
    <recommendedName>
        <fullName evidence="10">Very-long-chain 3-oxoacyl-CoA reductase</fullName>
        <ecNumber evidence="10">1.1.1.330</ecNumber>
    </recommendedName>
    <alternativeName>
        <fullName evidence="10">3-ketoacyl-CoA reductase</fullName>
        <shortName evidence="10">3-ketoreductase</shortName>
        <shortName evidence="10">KAR</shortName>
    </alternativeName>
    <alternativeName>
        <fullName evidence="10">Microsomal beta-keto-reductase</fullName>
    </alternativeName>
</protein>
<evidence type="ECO:0000256" key="6">
    <source>
        <dbReference type="ARBA" id="ARBA00023002"/>
    </source>
</evidence>
<dbReference type="PRINTS" id="PR00080">
    <property type="entry name" value="SDRFAMILY"/>
</dbReference>
<dbReference type="STRING" id="599839.J4I8R5"/>
<dbReference type="EMBL" id="HE796953">
    <property type="protein sequence ID" value="CCL99871.1"/>
    <property type="molecule type" value="Genomic_DNA"/>
</dbReference>
<dbReference type="Gene3D" id="3.40.50.720">
    <property type="entry name" value="NAD(P)-binding Rossmann-like Domain"/>
    <property type="match status" value="1"/>
</dbReference>
<dbReference type="RefSeq" id="XP_012179154.1">
    <property type="nucleotide sequence ID" value="XM_012323764.1"/>
</dbReference>
<evidence type="ECO:0000256" key="5">
    <source>
        <dbReference type="ARBA" id="ARBA00022857"/>
    </source>
</evidence>
<evidence type="ECO:0000256" key="2">
    <source>
        <dbReference type="ARBA" id="ARBA00022516"/>
    </source>
</evidence>
<dbReference type="OrthoDB" id="5545019at2759"/>
<dbReference type="GO" id="GO:0141040">
    <property type="term" value="F:very-long-chain 3-oxoacyl-CoA reductase activity"/>
    <property type="evidence" value="ECO:0007669"/>
    <property type="project" value="UniProtKB-EC"/>
</dbReference>
<dbReference type="InterPro" id="IPR002347">
    <property type="entry name" value="SDR_fam"/>
</dbReference>
<dbReference type="PANTHER" id="PTHR43086">
    <property type="entry name" value="VERY-LONG-CHAIN 3-OXOOACYL-COA REDUCTASE"/>
    <property type="match status" value="1"/>
</dbReference>
<dbReference type="Pfam" id="PF00106">
    <property type="entry name" value="adh_short"/>
    <property type="match status" value="1"/>
</dbReference>
<evidence type="ECO:0000256" key="11">
    <source>
        <dbReference type="RuleBase" id="RU000363"/>
    </source>
</evidence>
<evidence type="ECO:0000313" key="14">
    <source>
        <dbReference type="Proteomes" id="UP000006352"/>
    </source>
</evidence>
<keyword evidence="3 10" id="KW-0256">Endoplasmic reticulum</keyword>
<evidence type="ECO:0000256" key="3">
    <source>
        <dbReference type="ARBA" id="ARBA00022824"/>
    </source>
</evidence>
<dbReference type="HOGENOM" id="CLU_010194_38_0_1"/>
<feature type="active site" description="Proton acceptor" evidence="10">
    <location>
        <position position="228"/>
    </location>
</feature>
<dbReference type="Proteomes" id="UP000006352">
    <property type="component" value="Unassembled WGS sequence"/>
</dbReference>
<keyword evidence="10 12" id="KW-1133">Transmembrane helix</keyword>
<dbReference type="FunFam" id="3.40.50.720:FF:000137">
    <property type="entry name" value="Hydroxysteroid (17-beta) dehydrogenase 3"/>
    <property type="match status" value="1"/>
</dbReference>
<evidence type="ECO:0000256" key="1">
    <source>
        <dbReference type="ARBA" id="ARBA00005194"/>
    </source>
</evidence>
<dbReference type="FunCoup" id="J4I8R5">
    <property type="interactions" value="420"/>
</dbReference>
<evidence type="ECO:0000256" key="12">
    <source>
        <dbReference type="SAM" id="Phobius"/>
    </source>
</evidence>
<organism evidence="13 14">
    <name type="scientific">Fibroporia radiculosa</name>
    <dbReference type="NCBI Taxonomy" id="599839"/>
    <lineage>
        <taxon>Eukaryota</taxon>
        <taxon>Fungi</taxon>
        <taxon>Dikarya</taxon>
        <taxon>Basidiomycota</taxon>
        <taxon>Agaricomycotina</taxon>
        <taxon>Agaricomycetes</taxon>
        <taxon>Polyporales</taxon>
        <taxon>Fibroporiaceae</taxon>
        <taxon>Fibroporia</taxon>
    </lineage>
</organism>
<feature type="transmembrane region" description="Helical" evidence="12">
    <location>
        <begin position="21"/>
        <end position="41"/>
    </location>
</feature>
<dbReference type="GeneID" id="24094782"/>
<keyword evidence="8 10" id="KW-0472">Membrane</keyword>
<evidence type="ECO:0000256" key="9">
    <source>
        <dbReference type="ARBA" id="ARBA00023160"/>
    </source>
</evidence>
<proteinExistence type="inferred from homology"/>
<comment type="pathway">
    <text evidence="1">Lipid metabolism; fatty acid biosynthesis.</text>
</comment>
<name>J4I8R5_9APHY</name>
<keyword evidence="4 10" id="KW-0276">Fatty acid metabolism</keyword>
<keyword evidence="14" id="KW-1185">Reference proteome</keyword>
<accession>J4I8R5</accession>
<sequence>MSDFDSQLLHYLPQVLRTNELLIQCPGVSLFFLALGFLTFAKFTVKAFGVVLQTFVLPGTSLKKYGAGKGAWAVVTGASEGIGKEFALQLAKKGFNVLVSARNADALQTLVNEIESSAPPNKNVQAKAIVMDFSKLSDESEWKRFEGALEGLDIGVLVNNVGKSHRAPIYFTEASTQEIEDILTINVNATVRVTKMVLPGMVNRKRGLILNMGSFSGTGIASPMLATYAGTKSFLSTFTSSLAEEVKHKGIDVQCLNTYFVVSNMSQIRKSSITAPTPKNYVRAVLQKVGLACGALWTGRPNVSTPYWSHGILDYLMNLIGWKMVFIRYTHGLHSNIRKRYLRKLEREAKKQ</sequence>
<reference evidence="13 14" key="1">
    <citation type="journal article" date="2012" name="Appl. Environ. Microbiol.">
        <title>Short-read sequencing for genomic analysis of the brown rot fungus Fibroporia radiculosa.</title>
        <authorList>
            <person name="Tang J.D."/>
            <person name="Perkins A.D."/>
            <person name="Sonstegard T.S."/>
            <person name="Schroeder S.G."/>
            <person name="Burgess S.C."/>
            <person name="Diehl S.V."/>
        </authorList>
    </citation>
    <scope>NUCLEOTIDE SEQUENCE [LARGE SCALE GENOMIC DNA]</scope>
    <source>
        <strain evidence="13 14">TFFH 294</strain>
    </source>
</reference>
<keyword evidence="2 10" id="KW-0444">Lipid biosynthesis</keyword>
<comment type="subcellular location">
    <subcellularLocation>
        <location evidence="10">Endoplasmic reticulum membrane</location>
        <topology evidence="10">Single-pass membrane protein</topology>
    </subcellularLocation>
</comment>
<evidence type="ECO:0000256" key="7">
    <source>
        <dbReference type="ARBA" id="ARBA00023098"/>
    </source>
</evidence>
<comment type="catalytic activity">
    <reaction evidence="10">
        <text>a very-long-chain (3R)-3-hydroxyacyl-CoA + NADP(+) = a very-long-chain 3-oxoacyl-CoA + NADPH + H(+)</text>
        <dbReference type="Rhea" id="RHEA:48680"/>
        <dbReference type="ChEBI" id="CHEBI:15378"/>
        <dbReference type="ChEBI" id="CHEBI:57783"/>
        <dbReference type="ChEBI" id="CHEBI:58349"/>
        <dbReference type="ChEBI" id="CHEBI:85440"/>
        <dbReference type="ChEBI" id="CHEBI:90725"/>
        <dbReference type="EC" id="1.1.1.330"/>
    </reaction>
</comment>
<evidence type="ECO:0000256" key="8">
    <source>
        <dbReference type="ARBA" id="ARBA00023136"/>
    </source>
</evidence>
<dbReference type="AlphaFoldDB" id="J4I8R5"/>
<dbReference type="CDD" id="cd05356">
    <property type="entry name" value="17beta-HSD1_like_SDR_c"/>
    <property type="match status" value="1"/>
</dbReference>
<dbReference type="EC" id="1.1.1.330" evidence="10"/>
<dbReference type="GO" id="GO:0005789">
    <property type="term" value="C:endoplasmic reticulum membrane"/>
    <property type="evidence" value="ECO:0007669"/>
    <property type="project" value="UniProtKB-SubCell"/>
</dbReference>
<dbReference type="PIRSF" id="PIRSF000126">
    <property type="entry name" value="11-beta-HSD1"/>
    <property type="match status" value="1"/>
</dbReference>
<dbReference type="PRINTS" id="PR00081">
    <property type="entry name" value="GDHRDH"/>
</dbReference>
<dbReference type="PANTHER" id="PTHR43086:SF2">
    <property type="entry name" value="HYDROXYSTEROID DEHYDROGENASE-LIKE PROTEIN 1"/>
    <property type="match status" value="1"/>
</dbReference>
<dbReference type="SUPFAM" id="SSF51735">
    <property type="entry name" value="NAD(P)-binding Rossmann-fold domains"/>
    <property type="match status" value="1"/>
</dbReference>
<keyword evidence="7 10" id="KW-0443">Lipid metabolism</keyword>
<dbReference type="InterPro" id="IPR027533">
    <property type="entry name" value="3_ketoreductase_fungal"/>
</dbReference>
<dbReference type="HAMAP" id="MF_03107">
    <property type="entry name" value="3_ketoreductase"/>
    <property type="match status" value="1"/>
</dbReference>
<keyword evidence="5 10" id="KW-0521">NADP</keyword>
<keyword evidence="9 10" id="KW-0275">Fatty acid biosynthesis</keyword>
<evidence type="ECO:0000313" key="13">
    <source>
        <dbReference type="EMBL" id="CCL99871.1"/>
    </source>
</evidence>
<evidence type="ECO:0000256" key="4">
    <source>
        <dbReference type="ARBA" id="ARBA00022832"/>
    </source>
</evidence>
<dbReference type="InterPro" id="IPR036291">
    <property type="entry name" value="NAD(P)-bd_dom_sf"/>
</dbReference>
<dbReference type="InParanoid" id="J4I8R5"/>
<evidence type="ECO:0000256" key="10">
    <source>
        <dbReference type="HAMAP-Rule" id="MF_03107"/>
    </source>
</evidence>
<keyword evidence="6 10" id="KW-0560">Oxidoreductase</keyword>
<dbReference type="GO" id="GO:0030497">
    <property type="term" value="P:fatty acid elongation"/>
    <property type="evidence" value="ECO:0007669"/>
    <property type="project" value="UniProtKB-UniRule"/>
</dbReference>
<keyword evidence="10 12" id="KW-0812">Transmembrane</keyword>